<evidence type="ECO:0000313" key="3">
    <source>
        <dbReference type="Proteomes" id="UP000758603"/>
    </source>
</evidence>
<dbReference type="RefSeq" id="XP_045953348.1">
    <property type="nucleotide sequence ID" value="XM_046103877.1"/>
</dbReference>
<dbReference type="OrthoDB" id="5237651at2759"/>
<evidence type="ECO:0000256" key="1">
    <source>
        <dbReference type="SAM" id="MobiDB-lite"/>
    </source>
</evidence>
<name>A0A9P8U9Z2_9PEZI</name>
<evidence type="ECO:0000313" key="2">
    <source>
        <dbReference type="EMBL" id="KAH6646834.1"/>
    </source>
</evidence>
<dbReference type="GeneID" id="70132768"/>
<gene>
    <name evidence="2" type="ORF">BKA67DRAFT_580687</name>
</gene>
<reference evidence="2" key="1">
    <citation type="journal article" date="2021" name="Nat. Commun.">
        <title>Genetic determinants of endophytism in the Arabidopsis root mycobiome.</title>
        <authorList>
            <person name="Mesny F."/>
            <person name="Miyauchi S."/>
            <person name="Thiergart T."/>
            <person name="Pickel B."/>
            <person name="Atanasova L."/>
            <person name="Karlsson M."/>
            <person name="Huettel B."/>
            <person name="Barry K.W."/>
            <person name="Haridas S."/>
            <person name="Chen C."/>
            <person name="Bauer D."/>
            <person name="Andreopoulos W."/>
            <person name="Pangilinan J."/>
            <person name="LaButti K."/>
            <person name="Riley R."/>
            <person name="Lipzen A."/>
            <person name="Clum A."/>
            <person name="Drula E."/>
            <person name="Henrissat B."/>
            <person name="Kohler A."/>
            <person name="Grigoriev I.V."/>
            <person name="Martin F.M."/>
            <person name="Hacquard S."/>
        </authorList>
    </citation>
    <scope>NUCLEOTIDE SEQUENCE</scope>
    <source>
        <strain evidence="2">MPI-SDFR-AT-0073</strain>
    </source>
</reference>
<feature type="region of interest" description="Disordered" evidence="1">
    <location>
        <begin position="18"/>
        <end position="48"/>
    </location>
</feature>
<sequence>MDSSNDLMSPLSLQACPQLSDRQDLVHPTQSAPTRRQCSNAPQKTKQAQPTMEVLAENLLVTTPALHIAQNYSLMMETWIRLERAAAFPANISSTDPRVSNAFEIAMRAINSGDIISRLGYCSLLKVFSSLELLIKSERRLGIHPAEKDTKIAIDRFRAISGEHNWPRSAVIELRRRARRWKYLAGPLVFFLMIYSERVEPIV</sequence>
<dbReference type="EMBL" id="JAGPXC010000009">
    <property type="protein sequence ID" value="KAH6646834.1"/>
    <property type="molecule type" value="Genomic_DNA"/>
</dbReference>
<feature type="compositionally biased region" description="Polar residues" evidence="1">
    <location>
        <begin position="28"/>
        <end position="48"/>
    </location>
</feature>
<accession>A0A9P8U9Z2</accession>
<protein>
    <submittedName>
        <fullName evidence="2">Uncharacterized protein</fullName>
    </submittedName>
</protein>
<dbReference type="Proteomes" id="UP000758603">
    <property type="component" value="Unassembled WGS sequence"/>
</dbReference>
<keyword evidence="3" id="KW-1185">Reference proteome</keyword>
<proteinExistence type="predicted"/>
<dbReference type="AlphaFoldDB" id="A0A9P8U9Z2"/>
<comment type="caution">
    <text evidence="2">The sequence shown here is derived from an EMBL/GenBank/DDBJ whole genome shotgun (WGS) entry which is preliminary data.</text>
</comment>
<organism evidence="2 3">
    <name type="scientific">Truncatella angustata</name>
    <dbReference type="NCBI Taxonomy" id="152316"/>
    <lineage>
        <taxon>Eukaryota</taxon>
        <taxon>Fungi</taxon>
        <taxon>Dikarya</taxon>
        <taxon>Ascomycota</taxon>
        <taxon>Pezizomycotina</taxon>
        <taxon>Sordariomycetes</taxon>
        <taxon>Xylariomycetidae</taxon>
        <taxon>Amphisphaeriales</taxon>
        <taxon>Sporocadaceae</taxon>
        <taxon>Truncatella</taxon>
    </lineage>
</organism>